<proteinExistence type="predicted"/>
<sequence length="162" mass="19349">MNILYVLNSKTHIFSTYAKDKSIVFTSYDGNKLSQMRNILNDRYCQTNTWMKHIEHVYLFAENHIQIDLIDNKHCNINDPIKSLDITLFNTHNQTDMSFIYHLKHLLNTTVYVIKDLEYSCQYDIPILSLQGFFIEYQPEDMNIEPLIPYEYLDSIYNNVDY</sequence>
<accession>A0A6C0BPH4</accession>
<dbReference type="AlphaFoldDB" id="A0A6C0BPH4"/>
<reference evidence="1" key="1">
    <citation type="journal article" date="2020" name="Nature">
        <title>Giant virus diversity and host interactions through global metagenomics.</title>
        <authorList>
            <person name="Schulz F."/>
            <person name="Roux S."/>
            <person name="Paez-Espino D."/>
            <person name="Jungbluth S."/>
            <person name="Walsh D.A."/>
            <person name="Denef V.J."/>
            <person name="McMahon K.D."/>
            <person name="Konstantinidis K.T."/>
            <person name="Eloe-Fadrosh E.A."/>
            <person name="Kyrpides N.C."/>
            <person name="Woyke T."/>
        </authorList>
    </citation>
    <scope>NUCLEOTIDE SEQUENCE</scope>
    <source>
        <strain evidence="1">GVMAG-M-3300018416-26</strain>
    </source>
</reference>
<protein>
    <submittedName>
        <fullName evidence="1">Uncharacterized protein</fullName>
    </submittedName>
</protein>
<organism evidence="1">
    <name type="scientific">viral metagenome</name>
    <dbReference type="NCBI Taxonomy" id="1070528"/>
    <lineage>
        <taxon>unclassified sequences</taxon>
        <taxon>metagenomes</taxon>
        <taxon>organismal metagenomes</taxon>
    </lineage>
</organism>
<name>A0A6C0BPH4_9ZZZZ</name>
<dbReference type="EMBL" id="MN739215">
    <property type="protein sequence ID" value="QHS93960.1"/>
    <property type="molecule type" value="Genomic_DNA"/>
</dbReference>
<evidence type="ECO:0000313" key="1">
    <source>
        <dbReference type="EMBL" id="QHS93960.1"/>
    </source>
</evidence>